<dbReference type="PROSITE" id="PS50113">
    <property type="entry name" value="PAC"/>
    <property type="match status" value="1"/>
</dbReference>
<dbReference type="PROSITE" id="PS50109">
    <property type="entry name" value="HIS_KIN"/>
    <property type="match status" value="1"/>
</dbReference>
<evidence type="ECO:0000313" key="10">
    <source>
        <dbReference type="Proteomes" id="UP000284751"/>
    </source>
</evidence>
<feature type="transmembrane region" description="Helical" evidence="6">
    <location>
        <begin position="174"/>
        <end position="198"/>
    </location>
</feature>
<dbReference type="Pfam" id="PF16927">
    <property type="entry name" value="HisKA_7TM"/>
    <property type="match status" value="1"/>
</dbReference>
<organism evidence="9 10">
    <name type="scientific">[Clostridium] leptum</name>
    <dbReference type="NCBI Taxonomy" id="1535"/>
    <lineage>
        <taxon>Bacteria</taxon>
        <taxon>Bacillati</taxon>
        <taxon>Bacillota</taxon>
        <taxon>Clostridia</taxon>
        <taxon>Eubacteriales</taxon>
        <taxon>Oscillospiraceae</taxon>
        <taxon>Oscillospiraceae incertae sedis</taxon>
    </lineage>
</organism>
<reference evidence="9 10" key="1">
    <citation type="submission" date="2018-08" db="EMBL/GenBank/DDBJ databases">
        <title>A genome reference for cultivated species of the human gut microbiota.</title>
        <authorList>
            <person name="Zou Y."/>
            <person name="Xue W."/>
            <person name="Luo G."/>
        </authorList>
    </citation>
    <scope>NUCLEOTIDE SEQUENCE [LARGE SCALE GENOMIC DNA]</scope>
    <source>
        <strain evidence="9 10">AF28-26</strain>
    </source>
</reference>
<dbReference type="Gene3D" id="3.30.565.10">
    <property type="entry name" value="Histidine kinase-like ATPase, C-terminal domain"/>
    <property type="match status" value="1"/>
</dbReference>
<evidence type="ECO:0000259" key="7">
    <source>
        <dbReference type="PROSITE" id="PS50109"/>
    </source>
</evidence>
<name>A0A412AZS9_9FIRM</name>
<dbReference type="AlphaFoldDB" id="A0A412AZS9"/>
<feature type="transmembrane region" description="Helical" evidence="6">
    <location>
        <begin position="210"/>
        <end position="228"/>
    </location>
</feature>
<dbReference type="Proteomes" id="UP000284751">
    <property type="component" value="Unassembled WGS sequence"/>
</dbReference>
<dbReference type="PANTHER" id="PTHR43065">
    <property type="entry name" value="SENSOR HISTIDINE KINASE"/>
    <property type="match status" value="1"/>
</dbReference>
<keyword evidence="4" id="KW-0418">Kinase</keyword>
<gene>
    <name evidence="9" type="ORF">DWY99_02595</name>
</gene>
<protein>
    <recommendedName>
        <fullName evidence="2">histidine kinase</fullName>
        <ecNumber evidence="2">2.7.13.3</ecNumber>
    </recommendedName>
</protein>
<dbReference type="InterPro" id="IPR004358">
    <property type="entry name" value="Sig_transdc_His_kin-like_C"/>
</dbReference>
<evidence type="ECO:0000256" key="4">
    <source>
        <dbReference type="ARBA" id="ARBA00022777"/>
    </source>
</evidence>
<evidence type="ECO:0000256" key="3">
    <source>
        <dbReference type="ARBA" id="ARBA00022553"/>
    </source>
</evidence>
<keyword evidence="3" id="KW-0597">Phosphoprotein</keyword>
<evidence type="ECO:0000259" key="8">
    <source>
        <dbReference type="PROSITE" id="PS50113"/>
    </source>
</evidence>
<dbReference type="Gene3D" id="3.30.450.20">
    <property type="entry name" value="PAS domain"/>
    <property type="match status" value="1"/>
</dbReference>
<proteinExistence type="predicted"/>
<feature type="domain" description="Histidine kinase" evidence="7">
    <location>
        <begin position="416"/>
        <end position="647"/>
    </location>
</feature>
<dbReference type="PANTHER" id="PTHR43065:SF47">
    <property type="match status" value="1"/>
</dbReference>
<dbReference type="GO" id="GO:0000155">
    <property type="term" value="F:phosphorelay sensor kinase activity"/>
    <property type="evidence" value="ECO:0007669"/>
    <property type="project" value="InterPro"/>
</dbReference>
<evidence type="ECO:0000256" key="1">
    <source>
        <dbReference type="ARBA" id="ARBA00000085"/>
    </source>
</evidence>
<feature type="transmembrane region" description="Helical" evidence="6">
    <location>
        <begin position="135"/>
        <end position="154"/>
    </location>
</feature>
<keyword evidence="4" id="KW-0808">Transferase</keyword>
<dbReference type="Gene3D" id="1.10.287.130">
    <property type="match status" value="1"/>
</dbReference>
<comment type="caution">
    <text evidence="9">The sequence shown here is derived from an EMBL/GenBank/DDBJ whole genome shotgun (WGS) entry which is preliminary data.</text>
</comment>
<dbReference type="InterPro" id="IPR036890">
    <property type="entry name" value="HATPase_C_sf"/>
</dbReference>
<keyword evidence="5" id="KW-0902">Two-component regulatory system</keyword>
<dbReference type="PRINTS" id="PR00344">
    <property type="entry name" value="BCTRLSENSOR"/>
</dbReference>
<dbReference type="InterPro" id="IPR031621">
    <property type="entry name" value="HisKA_7TM"/>
</dbReference>
<dbReference type="InterPro" id="IPR000700">
    <property type="entry name" value="PAS-assoc_C"/>
</dbReference>
<evidence type="ECO:0000256" key="5">
    <source>
        <dbReference type="ARBA" id="ARBA00023012"/>
    </source>
</evidence>
<dbReference type="SUPFAM" id="SSF55874">
    <property type="entry name" value="ATPase domain of HSP90 chaperone/DNA topoisomerase II/histidine kinase"/>
    <property type="match status" value="1"/>
</dbReference>
<keyword evidence="6" id="KW-1133">Transmembrane helix</keyword>
<dbReference type="Pfam" id="PF02518">
    <property type="entry name" value="HATPase_c"/>
    <property type="match status" value="1"/>
</dbReference>
<keyword evidence="6" id="KW-0812">Transmembrane</keyword>
<dbReference type="CDD" id="cd00082">
    <property type="entry name" value="HisKA"/>
    <property type="match status" value="1"/>
</dbReference>
<keyword evidence="6" id="KW-0472">Membrane</keyword>
<evidence type="ECO:0000313" key="9">
    <source>
        <dbReference type="EMBL" id="RGQ43696.1"/>
    </source>
</evidence>
<evidence type="ECO:0000256" key="2">
    <source>
        <dbReference type="ARBA" id="ARBA00012438"/>
    </source>
</evidence>
<dbReference type="InterPro" id="IPR003594">
    <property type="entry name" value="HATPase_dom"/>
</dbReference>
<feature type="transmembrane region" description="Helical" evidence="6">
    <location>
        <begin position="70"/>
        <end position="88"/>
    </location>
</feature>
<comment type="catalytic activity">
    <reaction evidence="1">
        <text>ATP + protein L-histidine = ADP + protein N-phospho-L-histidine.</text>
        <dbReference type="EC" id="2.7.13.3"/>
    </reaction>
</comment>
<feature type="domain" description="PAC" evidence="8">
    <location>
        <begin position="341"/>
        <end position="396"/>
    </location>
</feature>
<dbReference type="InterPro" id="IPR003661">
    <property type="entry name" value="HisK_dim/P_dom"/>
</dbReference>
<feature type="transmembrane region" description="Helical" evidence="6">
    <location>
        <begin position="108"/>
        <end position="128"/>
    </location>
</feature>
<feature type="transmembrane region" description="Helical" evidence="6">
    <location>
        <begin position="240"/>
        <end position="258"/>
    </location>
</feature>
<feature type="transmembrane region" description="Helical" evidence="6">
    <location>
        <begin position="39"/>
        <end position="58"/>
    </location>
</feature>
<evidence type="ECO:0000256" key="6">
    <source>
        <dbReference type="SAM" id="Phobius"/>
    </source>
</evidence>
<sequence length="660" mass="73492">MRKILALTAERKSGGDLGFQSNKGAYCSRRERNAVISDVALTIFIIAIAAILSFIIVSLRRGNARLIHKLYFILAAGLMIWLAALIGIRLTDPNHMDMMFIWDSITYLGGPFGTAWMVLISLVFVKGLDHLPGRYLLFLIPPVIVNVLVWTNPFHHLIYQVFDIDSSKIVFGPLMFVSGAVSYCYLVSAVAIMIRFAVKSSSKLYIRQGFLFAIGALIPLVVNMMATFKIGSLGIEATPLAFTATITLHGFAIFYFHMLDIKPLAMQRVLDRLSDCYLVISDTGLVVNFNRQFQEVFGKKYGIQENTFLQDSVQVEDADTKSTFYNLTSSIETCREIMANISYEQSVFLRQDEELVKKYFMVEITPLLVEENKLGGFLAFFKDVTKVKESMQRLQDSQTKLMEQERLASLGQMVGGIAHNLKTPIMSVSGSMIAVENLVEECQRSLGDPEVTPEDYREIYQEIDEWVNKVREACSYMSEIITAVKGQAVNMSRSETEAFAVSDAMKRVALLLRHELVGSGCKLEIKNSISQDVILQGDINSMVQVVNNLVTNAVDAEKGMGGGVISILLEKTGEEFLIKVKDTGTGVPEDVKKKLFKQMITSKGAMGNGLGIYISNSVIKAKFNGRMWMEDNPEGGAIFGIAIPLQYVSFAEFQKRGDAE</sequence>
<accession>A0A412AZS9</accession>
<dbReference type="EMBL" id="QRTC01000005">
    <property type="protein sequence ID" value="RGQ43696.1"/>
    <property type="molecule type" value="Genomic_DNA"/>
</dbReference>
<dbReference type="InterPro" id="IPR005467">
    <property type="entry name" value="His_kinase_dom"/>
</dbReference>
<dbReference type="EC" id="2.7.13.3" evidence="2"/>
<dbReference type="SMART" id="SM00387">
    <property type="entry name" value="HATPase_c"/>
    <property type="match status" value="1"/>
</dbReference>